<feature type="region of interest" description="Disordered" evidence="4">
    <location>
        <begin position="38"/>
        <end position="61"/>
    </location>
</feature>
<keyword evidence="7" id="KW-1185">Reference proteome</keyword>
<name>A0A443HR79_BYSSP</name>
<reference evidence="6 7" key="1">
    <citation type="journal article" date="2018" name="Front. Microbiol.">
        <title>Genomic and genetic insights into a cosmopolitan fungus, Paecilomyces variotii (Eurotiales).</title>
        <authorList>
            <person name="Urquhart A.S."/>
            <person name="Mondo S.J."/>
            <person name="Makela M.R."/>
            <person name="Hane J.K."/>
            <person name="Wiebenga A."/>
            <person name="He G."/>
            <person name="Mihaltcheva S."/>
            <person name="Pangilinan J."/>
            <person name="Lipzen A."/>
            <person name="Barry K."/>
            <person name="de Vries R.P."/>
            <person name="Grigoriev I.V."/>
            <person name="Idnurm A."/>
        </authorList>
    </citation>
    <scope>NUCLEOTIDE SEQUENCE [LARGE SCALE GENOMIC DNA]</scope>
    <source>
        <strain evidence="6 7">CBS 101075</strain>
    </source>
</reference>
<dbReference type="VEuPathDB" id="FungiDB:C8Q69DRAFT_403943"/>
<keyword evidence="3" id="KW-0539">Nucleus</keyword>
<evidence type="ECO:0000256" key="2">
    <source>
        <dbReference type="ARBA" id="ARBA00023163"/>
    </source>
</evidence>
<evidence type="ECO:0000256" key="3">
    <source>
        <dbReference type="ARBA" id="ARBA00023242"/>
    </source>
</evidence>
<keyword evidence="2" id="KW-0804">Transcription</keyword>
<dbReference type="AlphaFoldDB" id="A0A443HR79"/>
<sequence>RACDRCHRNACRCSPGIVGTTCGRCEKQAVECTYNRPVKRRAPPSEPSEPPRSPGINDEAMYNGPSTSDLYSAHESLVSPEAIESIMQVFYHNIYPMLPYFHWPTFHYQVRQQLYRSDRDVFVVVMSVCALTSGQLQNGIRIPQDLYDIRVNAATVSSKCYCAAVEAMPNDITSASDYLQAMKASAILAAVCLQNEDMKKTVAHLGDYLSLSVMHGFYAEANWPDDLTEIEKQERRRLFWGVYQQEQYISTNFGLPSRQCEAKTTVLYPAEVFDDEDIFATSIQLRPDRVSFLRGWNYCTDLYRLFENMNGMMRAWQQASVEEPRGLLNSFLTGVRPSKNLTYEILNLISRLYEELPPELKVVKDITGDPQKDWYGLIAMNIVLTTNKIKMLLAGTEKPNVHLRCAIASELLDEIEALPRGLSSALSIGSLHHLSHIGHILSSTIPTPLSTRTYLLVRNILVVLVELLENVELSRLSIPKASIRLWGQVDQIDQYMQQNPKQDPSSGLLTSQILPDTSAIGSINCSSAAESLNSAQESNFTISQQSTMQNSGSDFISAPILSTSHSTDLFKDWPVLPGETDALNSVATLLSAGSGTCGP</sequence>
<dbReference type="GO" id="GO:0008270">
    <property type="term" value="F:zinc ion binding"/>
    <property type="evidence" value="ECO:0007669"/>
    <property type="project" value="InterPro"/>
</dbReference>
<evidence type="ECO:0000256" key="4">
    <source>
        <dbReference type="SAM" id="MobiDB-lite"/>
    </source>
</evidence>
<evidence type="ECO:0000259" key="5">
    <source>
        <dbReference type="Pfam" id="PF04082"/>
    </source>
</evidence>
<accession>A0A443HR79</accession>
<feature type="compositionally biased region" description="Pro residues" evidence="4">
    <location>
        <begin position="44"/>
        <end position="53"/>
    </location>
</feature>
<evidence type="ECO:0000313" key="6">
    <source>
        <dbReference type="EMBL" id="RWQ94333.1"/>
    </source>
</evidence>
<dbReference type="Proteomes" id="UP000283841">
    <property type="component" value="Unassembled WGS sequence"/>
</dbReference>
<comment type="caution">
    <text evidence="6">The sequence shown here is derived from an EMBL/GenBank/DDBJ whole genome shotgun (WGS) entry which is preliminary data.</text>
</comment>
<dbReference type="EMBL" id="RCNU01000007">
    <property type="protein sequence ID" value="RWQ94333.1"/>
    <property type="molecule type" value="Genomic_DNA"/>
</dbReference>
<proteinExistence type="predicted"/>
<dbReference type="GeneID" id="39597301"/>
<dbReference type="GO" id="GO:0003677">
    <property type="term" value="F:DNA binding"/>
    <property type="evidence" value="ECO:0007669"/>
    <property type="project" value="InterPro"/>
</dbReference>
<dbReference type="Pfam" id="PF04082">
    <property type="entry name" value="Fungal_trans"/>
    <property type="match status" value="1"/>
</dbReference>
<gene>
    <name evidence="6" type="ORF">C8Q69DRAFT_403943</name>
</gene>
<dbReference type="PANTHER" id="PTHR46910:SF18">
    <property type="entry name" value="ZN(II)2CYS6 TRANSCRIPTION FACTOR (EUROFUNG)"/>
    <property type="match status" value="1"/>
</dbReference>
<dbReference type="RefSeq" id="XP_028483978.1">
    <property type="nucleotide sequence ID" value="XM_028628024.1"/>
</dbReference>
<dbReference type="CDD" id="cd12148">
    <property type="entry name" value="fungal_TF_MHR"/>
    <property type="match status" value="1"/>
</dbReference>
<protein>
    <recommendedName>
        <fullName evidence="5">Xylanolytic transcriptional activator regulatory domain-containing protein</fullName>
    </recommendedName>
</protein>
<organism evidence="6 7">
    <name type="scientific">Byssochlamys spectabilis</name>
    <name type="common">Paecilomyces variotii</name>
    <dbReference type="NCBI Taxonomy" id="264951"/>
    <lineage>
        <taxon>Eukaryota</taxon>
        <taxon>Fungi</taxon>
        <taxon>Dikarya</taxon>
        <taxon>Ascomycota</taxon>
        <taxon>Pezizomycotina</taxon>
        <taxon>Eurotiomycetes</taxon>
        <taxon>Eurotiomycetidae</taxon>
        <taxon>Eurotiales</taxon>
        <taxon>Thermoascaceae</taxon>
        <taxon>Paecilomyces</taxon>
    </lineage>
</organism>
<feature type="non-terminal residue" evidence="6">
    <location>
        <position position="1"/>
    </location>
</feature>
<dbReference type="GO" id="GO:0006351">
    <property type="term" value="P:DNA-templated transcription"/>
    <property type="evidence" value="ECO:0007669"/>
    <property type="project" value="InterPro"/>
</dbReference>
<dbReference type="InterPro" id="IPR001138">
    <property type="entry name" value="Zn2Cys6_DnaBD"/>
</dbReference>
<dbReference type="InterPro" id="IPR007219">
    <property type="entry name" value="XnlR_reg_dom"/>
</dbReference>
<keyword evidence="1" id="KW-0805">Transcription regulation</keyword>
<dbReference type="InterPro" id="IPR050987">
    <property type="entry name" value="AtrR-like"/>
</dbReference>
<evidence type="ECO:0000256" key="1">
    <source>
        <dbReference type="ARBA" id="ARBA00023015"/>
    </source>
</evidence>
<dbReference type="GO" id="GO:0000981">
    <property type="term" value="F:DNA-binding transcription factor activity, RNA polymerase II-specific"/>
    <property type="evidence" value="ECO:0007669"/>
    <property type="project" value="InterPro"/>
</dbReference>
<feature type="domain" description="Xylanolytic transcriptional activator regulatory" evidence="5">
    <location>
        <begin position="87"/>
        <end position="277"/>
    </location>
</feature>
<dbReference type="CDD" id="cd00067">
    <property type="entry name" value="GAL4"/>
    <property type="match status" value="1"/>
</dbReference>
<evidence type="ECO:0000313" key="7">
    <source>
        <dbReference type="Proteomes" id="UP000283841"/>
    </source>
</evidence>
<dbReference type="PANTHER" id="PTHR46910">
    <property type="entry name" value="TRANSCRIPTION FACTOR PDR1"/>
    <property type="match status" value="1"/>
</dbReference>